<feature type="compositionally biased region" description="Acidic residues" evidence="1">
    <location>
        <begin position="1987"/>
        <end position="2001"/>
    </location>
</feature>
<dbReference type="EMBL" id="SIDB01000001">
    <property type="protein sequence ID" value="KAI3438827.1"/>
    <property type="molecule type" value="Genomic_DNA"/>
</dbReference>
<comment type="caution">
    <text evidence="5">The sequence shown here is derived from an EMBL/GenBank/DDBJ whole genome shotgun (WGS) entry which is preliminary data.</text>
</comment>
<feature type="region of interest" description="Disordered" evidence="1">
    <location>
        <begin position="2779"/>
        <end position="2858"/>
    </location>
</feature>
<organism evidence="5 6">
    <name type="scientific">Chlorella vulgaris</name>
    <name type="common">Green alga</name>
    <dbReference type="NCBI Taxonomy" id="3077"/>
    <lineage>
        <taxon>Eukaryota</taxon>
        <taxon>Viridiplantae</taxon>
        <taxon>Chlorophyta</taxon>
        <taxon>core chlorophytes</taxon>
        <taxon>Trebouxiophyceae</taxon>
        <taxon>Chlorellales</taxon>
        <taxon>Chlorellaceae</taxon>
        <taxon>Chlorella clade</taxon>
        <taxon>Chlorella</taxon>
    </lineage>
</organism>
<dbReference type="InterPro" id="IPR046523">
    <property type="entry name" value="UTP20_dom"/>
</dbReference>
<evidence type="ECO:0000313" key="6">
    <source>
        <dbReference type="Proteomes" id="UP001055712"/>
    </source>
</evidence>
<reference evidence="5" key="2">
    <citation type="submission" date="2020-11" db="EMBL/GenBank/DDBJ databases">
        <authorList>
            <person name="Cecchin M."/>
            <person name="Marcolungo L."/>
            <person name="Rossato M."/>
            <person name="Girolomoni L."/>
            <person name="Cosentino E."/>
            <person name="Cuine S."/>
            <person name="Li-Beisson Y."/>
            <person name="Delledonne M."/>
            <person name="Ballottari M."/>
        </authorList>
    </citation>
    <scope>NUCLEOTIDE SEQUENCE</scope>
    <source>
        <strain evidence="5">211/11P</strain>
        <tissue evidence="5">Whole cell</tissue>
    </source>
</reference>
<dbReference type="Pfam" id="PF23099">
    <property type="entry name" value="UTP20_C"/>
    <property type="match status" value="1"/>
</dbReference>
<feature type="compositionally biased region" description="Acidic residues" evidence="1">
    <location>
        <begin position="2842"/>
        <end position="2851"/>
    </location>
</feature>
<feature type="domain" description="U3 small nucleolar RNA-associated protein 20 N-terminal" evidence="2">
    <location>
        <begin position="1262"/>
        <end position="1773"/>
    </location>
</feature>
<feature type="region of interest" description="Disordered" evidence="1">
    <location>
        <begin position="1954"/>
        <end position="2010"/>
    </location>
</feature>
<feature type="region of interest" description="Disordered" evidence="1">
    <location>
        <begin position="1001"/>
        <end position="1040"/>
    </location>
</feature>
<feature type="region of interest" description="Disordered" evidence="1">
    <location>
        <begin position="337"/>
        <end position="381"/>
    </location>
</feature>
<evidence type="ECO:0000313" key="5">
    <source>
        <dbReference type="EMBL" id="KAI3438827.1"/>
    </source>
</evidence>
<evidence type="ECO:0000259" key="2">
    <source>
        <dbReference type="Pfam" id="PF07539"/>
    </source>
</evidence>
<dbReference type="PANTHER" id="PTHR17695:SF11">
    <property type="entry name" value="SMALL SUBUNIT PROCESSOME COMPONENT 20 HOMOLOG"/>
    <property type="match status" value="1"/>
</dbReference>
<dbReference type="Pfam" id="PF07539">
    <property type="entry name" value="UTP20_N"/>
    <property type="match status" value="2"/>
</dbReference>
<feature type="region of interest" description="Disordered" evidence="1">
    <location>
        <begin position="1407"/>
        <end position="1436"/>
    </location>
</feature>
<dbReference type="InterPro" id="IPR016024">
    <property type="entry name" value="ARM-type_fold"/>
</dbReference>
<dbReference type="SUPFAM" id="SSF48371">
    <property type="entry name" value="ARM repeat"/>
    <property type="match status" value="2"/>
</dbReference>
<dbReference type="InterPro" id="IPR011430">
    <property type="entry name" value="UTP20_N"/>
</dbReference>
<dbReference type="GO" id="GO:0032040">
    <property type="term" value="C:small-subunit processome"/>
    <property type="evidence" value="ECO:0007669"/>
    <property type="project" value="TreeGrafter"/>
</dbReference>
<dbReference type="PANTHER" id="PTHR17695">
    <property type="entry name" value="SMALL SUBUNIT PROCESSOME COMPONENT 20 HOMOLOG"/>
    <property type="match status" value="1"/>
</dbReference>
<dbReference type="Gene3D" id="1.25.10.10">
    <property type="entry name" value="Leucine-rich Repeat Variant"/>
    <property type="match status" value="1"/>
</dbReference>
<reference evidence="5" key="1">
    <citation type="journal article" date="2019" name="Plant J.">
        <title>Chlorella vulgaris genome assembly and annotation reveals the molecular basis for metabolic acclimation to high light conditions.</title>
        <authorList>
            <person name="Cecchin M."/>
            <person name="Marcolungo L."/>
            <person name="Rossato M."/>
            <person name="Girolomoni L."/>
            <person name="Cosentino E."/>
            <person name="Cuine S."/>
            <person name="Li-Beisson Y."/>
            <person name="Delledonne M."/>
            <person name="Ballottari M."/>
        </authorList>
    </citation>
    <scope>NUCLEOTIDE SEQUENCE</scope>
    <source>
        <strain evidence="5">211/11P</strain>
    </source>
</reference>
<protein>
    <recommendedName>
        <fullName evidence="7">Small subunit processome component 20-like protein</fullName>
    </recommendedName>
</protein>
<accession>A0A9D4TZT0</accession>
<evidence type="ECO:0008006" key="7">
    <source>
        <dbReference type="Google" id="ProtNLM"/>
    </source>
</evidence>
<feature type="domain" description="U3 small nucleolar RNA-associated protein 20" evidence="3">
    <location>
        <begin position="2040"/>
        <end position="2255"/>
    </location>
</feature>
<proteinExistence type="predicted"/>
<feature type="compositionally biased region" description="Low complexity" evidence="1">
    <location>
        <begin position="1407"/>
        <end position="1421"/>
    </location>
</feature>
<feature type="compositionally biased region" description="Acidic residues" evidence="1">
    <location>
        <begin position="2812"/>
        <end position="2824"/>
    </location>
</feature>
<dbReference type="InterPro" id="IPR057525">
    <property type="entry name" value="UTP20_C"/>
</dbReference>
<keyword evidence="6" id="KW-1185">Reference proteome</keyword>
<feature type="domain" description="U3 small nucleolar RNA-associated protein 20 C-terminal" evidence="4">
    <location>
        <begin position="2885"/>
        <end position="3005"/>
    </location>
</feature>
<feature type="compositionally biased region" description="Acidic residues" evidence="1">
    <location>
        <begin position="1954"/>
        <end position="1965"/>
    </location>
</feature>
<evidence type="ECO:0000256" key="1">
    <source>
        <dbReference type="SAM" id="MobiDB-lite"/>
    </source>
</evidence>
<feature type="region of interest" description="Disordered" evidence="1">
    <location>
        <begin position="3261"/>
        <end position="3299"/>
    </location>
</feature>
<evidence type="ECO:0000259" key="3">
    <source>
        <dbReference type="Pfam" id="PF20416"/>
    </source>
</evidence>
<dbReference type="InterPro" id="IPR011989">
    <property type="entry name" value="ARM-like"/>
</dbReference>
<dbReference type="GO" id="GO:0030686">
    <property type="term" value="C:90S preribosome"/>
    <property type="evidence" value="ECO:0007669"/>
    <property type="project" value="TreeGrafter"/>
</dbReference>
<feature type="compositionally biased region" description="Low complexity" evidence="1">
    <location>
        <begin position="337"/>
        <end position="366"/>
    </location>
</feature>
<dbReference type="Pfam" id="PF20416">
    <property type="entry name" value="UTP20"/>
    <property type="match status" value="1"/>
</dbReference>
<feature type="compositionally biased region" description="Low complexity" evidence="1">
    <location>
        <begin position="1966"/>
        <end position="1986"/>
    </location>
</feature>
<feature type="region of interest" description="Disordered" evidence="1">
    <location>
        <begin position="440"/>
        <end position="462"/>
    </location>
</feature>
<name>A0A9D4TZT0_CHLVU</name>
<dbReference type="OrthoDB" id="360653at2759"/>
<evidence type="ECO:0000259" key="4">
    <source>
        <dbReference type="Pfam" id="PF23099"/>
    </source>
</evidence>
<gene>
    <name evidence="5" type="ORF">D9Q98_001244</name>
</gene>
<feature type="domain" description="U3 small nucleolar RNA-associated protein 20 N-terminal" evidence="2">
    <location>
        <begin position="1043"/>
        <end position="1210"/>
    </location>
</feature>
<sequence>MDSDSDREAAAPPRKRQKRFKFKTFQERVAHVDVDVYRSLGPKRAEPLPGNASFFQEALGKWRELCSAEHWLEAAAALTPMSQSLAQLVHHRDELLCVLLGGLRMEAELSLEPLLELIGTLARDLQQDFLPALPSVLDALANLVDAGLDREPEQLQHLFACLSLICKHLSKLLAGEQQLLGMLRGTQRLRHHRAEHVRALAAEALSYLFRQASGAALRVGVKAVLAEAVTRPNDERVHAAGAVLAEAAAGVSYGLHSRAGAVLGHLLRGDILLPDDFKSAKSQRGVKLSSEQIQARVAAAASVCLEQLAQHTRRGKCGELWELLLLEVEGRLGRLQEAQQDAQQAQQEQQTQQEQPAKGSGSSSGSKGRKRSAAGQQAAPAAGAGTNLANAAEALSAATSSAARGVALLSQLVEHGRGCRVDKYDPLFKLASRLVKPEFVGSSSSSGSSDGGSEGQAEVQPLPRGASAVHTDFLCPSLSAQVLRLLLALALSHAKVAGASEGPAAIGKAAPHWVLVFVRAPEEQLLAFTRALITPPGGYDVARFFGQQMLGTIGRCLLAGKHREVCWPLLVDVCCTLRRSTTGTTGAIDAVPIILTASGVGAQLAALVRSTAMLQAGSGSGAESAAEAWAALECLPHAAENAAQAAACCEALAAATAPAEVEEAQGHDAAGTSSPLLMLHCCSLGAQAEMLASSGAEGGSRVVQQLLPQALALLARRPRCYHAVAAAAAVLQQASAAGAELSQQQLQELVPLLAPNLSASSQPLRRETLRALCCFPMPHMLAAAGSEDGAKGVPQPACDALEQLLALESRQQGADGGRPAVVALGRMRNYLEYKRLPDWLVPAIVHALLGVLHIRFAALWNPTHGALAMALDTYPSVAWPLVYQQLTTAQAAFLAGDCYARPTDPGGTFAAPQLPALLGPRFAAAAAGALATGAGGSTDGAVRLTHLLKAMAAANNNVVESKARDWVHLFLAYTAASPAQQMEEDEVAAETAEGQLPAALSGKEGEEAEVEQEQEQAGSPEEDEADGREHGGTGSHVTGRPWRAGLREWLALLGGLRGACGMYQWEAVQKAAAVQLMDIDPTIQQGALKCLKVFKLKFLLPYLDRLLRLADNKTLREELTAFPLGASASSLRKDEGSSVLLPEHRAGVVPLLIRLLFPKMRKRSGRLGGKGAPGSARAAILNFLAAAEPAELRPLLELFLTPLSSAFVRPAGEQGQAMLAQLVSQDDPDAHRLIEGPWWGRCLGRQPGSWWLAHINAAVLNAEPLRRRIGYLNTLEDLLKHLGHCMQMYLPELLALAVCLLEGGVQPLLAPEHQAGNQGLEYQAATADLAEGAREVRGRSLRLVAAVLERFPTSCDLSFLWPRLLAATQPLLPRLAAESAADKAPPLIELTAALAASQHLAPVLADGRSSAVPPSAAGAAGRRPEALSAPPAEVAPSQEPWAAQQHLGSGLLACCVGALSAPRCSEPSRVAMLGALESLFDLPDPLPQQLLGPHMSALLTGLQSIVVAVWQQGSGGGKAFASRKGGKGKAGGGKPAGPRNATASRALAILELVGSRVASWGAAQQLTDALLPLLRPRENGGGRRRPGRNDELLVARTLAVLAALWSRLSPEELPERPEARQQLLLVAAGLAPLAGSLVARESRQALCAALAAVAGMVPEMAEPARLLAELNAVSTTEIDELDYGRLMAAYSHLTPAAWQPMSLRQAAPLVHHCLHDLRNADDLALRHAASQALSRFIEAAAAAAAAEGEEQEGGSLLSAAQKVLFPQLKRGLPTANLAVRQEHLTLLRQLVLAFPANYSELRLLTDQDAEVDFLLNVGHIQLHRRARALTRVTRLLRQAPGEPAGQAPALGVGALVGVVQPLLLQMIVEGKGGDDSGHELKQAEVDRGANVTDAAVVALGALAGALPWVQYQQLLGQHLRLVKKHADDDASKAIIRSVCAIIDAFHFPLPVVGDEDDQAEEEPDTAAEQAPEAAEAAAAQQHGDTAAESDDEAAADAEMADGEAAAAAAEEATSTAVAEEVYRMLSKRVVPELQRIMVDKDKVRAHVALAVVKVLKLLPAEAMRFQLPRTLQKVANLLKHRMQSSRDSARGVIVSMVKQLGADYLPYVCEVLRSACPPKGYTAHVLGYTVHAVVEAVVQVGEPGCLDDSLLMLLPLMEADLFGDVADAKEASEFAAAYKEAKRCRAYETYQLLASVVTFGERVGELLTTVQSRLGEASNPKVRTKLSQLLMHATRGVLINPTATPRDICMFFYATADSGLTAEEAARGKAKAAAGAAIPNGNREGPDTDQAATALHQHLLVEFALSLFQGALRKNIVNPRSPSADKLLDPLLPLLVRALRSRHAPSVTTALQALSLLMQSELPGLQKTAADAGKAVTELLKRCPKTSHPIAQDCFKLLGGMLRQCDRWQPNPGQLRFLVTWAFADLEESAGRQNAFHLLRAILSRKLVLPEVYDLMNRVQELMVQSQAAPVRAACSSALLQFMLDYPLGEKRLQEHLQFLLTNLSYQHASGREAALDMLTVVLTKFPEALVSQWAEMVFLPLVARLVNDPDSKCRTMVGSALTVLMRRSAAPQRDRMAQYCKQWLGGRDARLNRAAAQALGILAEVEGAGFGRRVASLLPLLADLLESRAGLDEAAEAAAASGGEVEDLLASAPGWQEAYYSLLLLQRLLEGAAAQLAWAAGAAPQRCWGGAQRLLLHRHQWVRKAAGRLVGAGLAAPAVGGSWLQASGAGAAGTLALSFFRQLDSEAADEALAGQAVKCLVFLCTLLYDDDAAAGKLPPPLKLSSSTAAAAEGEDGEGGAHGAAAVAEANGEGEDEEEEEVDEEARLHADGQPAAPAAGSDSEDVEEEAAEATAAEEAAAGSLTLHGLVRRMSRLADDKTYARQLHRGVALRFIAALASRLGAARVGPYLPLLMRPLYRITEPGATGNPPEIASLAEEIVSHLRGLAGADAMLAAYSQAREVVRSQRGERKRKEALQTLVDPEAAAKRKIRKQQRKASGKRKQLEHVKRLRSAGVVVKNKQAHDLDQLPEGSLKEGFTALLTADATTAYEREMEVGRLREKVCTVEAENLHLKANEAHVFVAFREFTASMAVPLGSVAGPTQGQAGGGGVRREQGGKPLREAALRQLGQILHSCTKAVLPSLKPHDAGDIGTLEAVAAVAAEPQYQFAVEAGGGIRTGAEATSETRACIWSEEERAEAIADLWRTVDETQAYWAAKAAERAAAKKLADQRAAEQRRETDRWVKEFRQAAARQAKAAREAAALRAARATQPVSLERRTSDASARTPAVPGLQHWSDQVQ</sequence>
<dbReference type="InterPro" id="IPR052575">
    <property type="entry name" value="SSU_processome_comp_20"/>
</dbReference>
<feature type="region of interest" description="Disordered" evidence="1">
    <location>
        <begin position="1518"/>
        <end position="1539"/>
    </location>
</feature>
<feature type="compositionally biased region" description="Acidic residues" evidence="1">
    <location>
        <begin position="1006"/>
        <end position="1026"/>
    </location>
</feature>
<dbReference type="Proteomes" id="UP001055712">
    <property type="component" value="Unassembled WGS sequence"/>
</dbReference>